<feature type="domain" description="Htaa" evidence="4">
    <location>
        <begin position="379"/>
        <end position="537"/>
    </location>
</feature>
<sequence length="601" mass="60786">MTTHTRARPLAGALTIALGALGVLVGTAAGAQAAPATVTGGTLDWGVKESFRDYITGPIAHGSITPAGGATSNADGTIRFPSATGTADSDADTAELAFGGTVTFSGHDSGSGPLLFMTVSDIRVQLGADGGTLVADVVSKSLSSGENVTYDDVEFADLAAADLTGTDTVTGTGIAATLTEPGAPAFADFYAPGTALDPVSFAVTTAPAPTWEPAIAVSRTTGVDPAGETLTVTGSGFDPTANVGTRPPLAGQSTGVYLVFAELGDPWRPSEGAPPSARTVLDQKWVLPAASRAVLDPAGTNQDYVVLGADGTFTGALDVAACTGTCGIVTYAAGGATNAAHELFVPLTFADADADDEDEPTTPPATTPPPSAEEEVTGARLEWGVKESFRNYVRGPIAHGSWALDGVTGDGPFRWENLTEGTFDPGTEAGLLDFAGSVRFTGHDGLLDLTLSQPQVRVTDGTAELLLNVRSKGLETPGYVELDDAVFASLDLDAVEPTTDDGVVTYTGVPAALTAQGAEGFAGFYPEGTELDPLTFTVAMDGATLPPPAADAPGSGGSSPAPQAKNLAYTGVDPAPMLASGVVLVLLGTGLLLFRRRPVRL</sequence>
<keyword evidence="2" id="KW-1133">Transmembrane helix</keyword>
<protein>
    <submittedName>
        <fullName evidence="5">HtaA domain-containing protein</fullName>
    </submittedName>
</protein>
<feature type="domain" description="Htaa" evidence="4">
    <location>
        <begin position="40"/>
        <end position="201"/>
    </location>
</feature>
<keyword evidence="2" id="KW-0472">Membrane</keyword>
<evidence type="ECO:0000256" key="1">
    <source>
        <dbReference type="SAM" id="MobiDB-lite"/>
    </source>
</evidence>
<dbReference type="Pfam" id="PF04213">
    <property type="entry name" value="HtaA"/>
    <property type="match status" value="2"/>
</dbReference>
<dbReference type="RefSeq" id="WP_260194627.1">
    <property type="nucleotide sequence ID" value="NZ_JAFFZE010000022.1"/>
</dbReference>
<proteinExistence type="predicted"/>
<reference evidence="5 6" key="1">
    <citation type="submission" date="2021-02" db="EMBL/GenBank/DDBJ databases">
        <title>Actinophytocola xerophila sp. nov., isolated from soil of cotton cropping field.</title>
        <authorList>
            <person name="Huang R."/>
            <person name="Chen X."/>
            <person name="Ge X."/>
            <person name="Liu W."/>
        </authorList>
    </citation>
    <scope>NUCLEOTIDE SEQUENCE [LARGE SCALE GENOMIC DNA]</scope>
    <source>
        <strain evidence="5 6">S1-96</strain>
    </source>
</reference>
<organism evidence="5 6">
    <name type="scientific">Actinophytocola gossypii</name>
    <dbReference type="NCBI Taxonomy" id="2812003"/>
    <lineage>
        <taxon>Bacteria</taxon>
        <taxon>Bacillati</taxon>
        <taxon>Actinomycetota</taxon>
        <taxon>Actinomycetes</taxon>
        <taxon>Pseudonocardiales</taxon>
        <taxon>Pseudonocardiaceae</taxon>
    </lineage>
</organism>
<evidence type="ECO:0000313" key="5">
    <source>
        <dbReference type="EMBL" id="MCT2586766.1"/>
    </source>
</evidence>
<evidence type="ECO:0000259" key="4">
    <source>
        <dbReference type="Pfam" id="PF04213"/>
    </source>
</evidence>
<feature type="signal peptide" evidence="3">
    <location>
        <begin position="1"/>
        <end position="33"/>
    </location>
</feature>
<keyword evidence="2" id="KW-0812">Transmembrane</keyword>
<evidence type="ECO:0000256" key="3">
    <source>
        <dbReference type="SAM" id="SignalP"/>
    </source>
</evidence>
<dbReference type="EMBL" id="JAFFZE010000022">
    <property type="protein sequence ID" value="MCT2586766.1"/>
    <property type="molecule type" value="Genomic_DNA"/>
</dbReference>
<accession>A0ABT2JGA3</accession>
<dbReference type="Proteomes" id="UP001156441">
    <property type="component" value="Unassembled WGS sequence"/>
</dbReference>
<feature type="compositionally biased region" description="Pro residues" evidence="1">
    <location>
        <begin position="361"/>
        <end position="371"/>
    </location>
</feature>
<evidence type="ECO:0000313" key="6">
    <source>
        <dbReference type="Proteomes" id="UP001156441"/>
    </source>
</evidence>
<name>A0ABT2JGA3_9PSEU</name>
<feature type="transmembrane region" description="Helical" evidence="2">
    <location>
        <begin position="575"/>
        <end position="594"/>
    </location>
</feature>
<feature type="region of interest" description="Disordered" evidence="1">
    <location>
        <begin position="353"/>
        <end position="376"/>
    </location>
</feature>
<gene>
    <name evidence="5" type="ORF">JT362_26950</name>
</gene>
<feature type="chain" id="PRO_5045488700" evidence="3">
    <location>
        <begin position="34"/>
        <end position="601"/>
    </location>
</feature>
<keyword evidence="3" id="KW-0732">Signal</keyword>
<evidence type="ECO:0000256" key="2">
    <source>
        <dbReference type="SAM" id="Phobius"/>
    </source>
</evidence>
<dbReference type="InterPro" id="IPR007331">
    <property type="entry name" value="Htaa"/>
</dbReference>
<comment type="caution">
    <text evidence="5">The sequence shown here is derived from an EMBL/GenBank/DDBJ whole genome shotgun (WGS) entry which is preliminary data.</text>
</comment>
<keyword evidence="6" id="KW-1185">Reference proteome</keyword>